<dbReference type="InterPro" id="IPR019251">
    <property type="entry name" value="DUF2231_TM"/>
</dbReference>
<evidence type="ECO:0000256" key="1">
    <source>
        <dbReference type="SAM" id="Phobius"/>
    </source>
</evidence>
<gene>
    <name evidence="3" type="ORF">EPD65_01015</name>
</gene>
<keyword evidence="1" id="KW-0812">Transmembrane</keyword>
<keyword evidence="1" id="KW-0472">Membrane</keyword>
<dbReference type="RefSeq" id="WP_131581059.1">
    <property type="nucleotide sequence ID" value="NZ_SJZJ01000001.1"/>
</dbReference>
<dbReference type="Pfam" id="PF09990">
    <property type="entry name" value="DUF2231"/>
    <property type="match status" value="1"/>
</dbReference>
<feature type="transmembrane region" description="Helical" evidence="1">
    <location>
        <begin position="43"/>
        <end position="62"/>
    </location>
</feature>
<name>A0A4V2P020_9ACTN</name>
<organism evidence="3 4">
    <name type="scientific">Nocardioides jejuensis</name>
    <dbReference type="NCBI Taxonomy" id="2502782"/>
    <lineage>
        <taxon>Bacteria</taxon>
        <taxon>Bacillati</taxon>
        <taxon>Actinomycetota</taxon>
        <taxon>Actinomycetes</taxon>
        <taxon>Propionibacteriales</taxon>
        <taxon>Nocardioidaceae</taxon>
        <taxon>Nocardioides</taxon>
    </lineage>
</organism>
<feature type="domain" description="DUF2231" evidence="2">
    <location>
        <begin position="5"/>
        <end position="150"/>
    </location>
</feature>
<proteinExistence type="predicted"/>
<evidence type="ECO:0000313" key="4">
    <source>
        <dbReference type="Proteomes" id="UP000295453"/>
    </source>
</evidence>
<feature type="transmembrane region" description="Helical" evidence="1">
    <location>
        <begin position="12"/>
        <end position="31"/>
    </location>
</feature>
<protein>
    <recommendedName>
        <fullName evidence="2">DUF2231 domain-containing protein</fullName>
    </recommendedName>
</protein>
<dbReference type="Proteomes" id="UP000295453">
    <property type="component" value="Unassembled WGS sequence"/>
</dbReference>
<evidence type="ECO:0000259" key="2">
    <source>
        <dbReference type="Pfam" id="PF09990"/>
    </source>
</evidence>
<accession>A0A4V2P020</accession>
<keyword evidence="4" id="KW-1185">Reference proteome</keyword>
<feature type="transmembrane region" description="Helical" evidence="1">
    <location>
        <begin position="116"/>
        <end position="139"/>
    </location>
</feature>
<feature type="transmembrane region" description="Helical" evidence="1">
    <location>
        <begin position="82"/>
        <end position="104"/>
    </location>
</feature>
<dbReference type="AlphaFoldDB" id="A0A4V2P020"/>
<sequence>MTISGIPLHPLVVHAAVVFAPTAALAALAYAVVPGGRAWLRHAAALVAVVAAASVQLAAMTGDTLASTLGGTNPLVQDHEAWAGRLQAATWVLAGIAVVAWWALPVRTVRAGQGGALLGKAVVVLLPLAAVAVLALVVMTGHSGAEAVWKGVGA</sequence>
<reference evidence="3 4" key="1">
    <citation type="submission" date="2019-03" db="EMBL/GenBank/DDBJ databases">
        <authorList>
            <person name="Kim M.K.M."/>
        </authorList>
    </citation>
    <scope>NUCLEOTIDE SEQUENCE [LARGE SCALE GENOMIC DNA]</scope>
    <source>
        <strain evidence="3 4">18JY15-6</strain>
    </source>
</reference>
<comment type="caution">
    <text evidence="3">The sequence shown here is derived from an EMBL/GenBank/DDBJ whole genome shotgun (WGS) entry which is preliminary data.</text>
</comment>
<dbReference type="EMBL" id="SJZJ01000001">
    <property type="protein sequence ID" value="TCJ31182.1"/>
    <property type="molecule type" value="Genomic_DNA"/>
</dbReference>
<keyword evidence="1" id="KW-1133">Transmembrane helix</keyword>
<evidence type="ECO:0000313" key="3">
    <source>
        <dbReference type="EMBL" id="TCJ31182.1"/>
    </source>
</evidence>